<evidence type="ECO:0000259" key="1">
    <source>
        <dbReference type="Pfam" id="PF03485"/>
    </source>
</evidence>
<dbReference type="GO" id="GO:0006420">
    <property type="term" value="P:arginyl-tRNA aminoacylation"/>
    <property type="evidence" value="ECO:0007669"/>
    <property type="project" value="InterPro"/>
</dbReference>
<dbReference type="InterPro" id="IPR005148">
    <property type="entry name" value="Arg-tRNA-synth_N"/>
</dbReference>
<dbReference type="SUPFAM" id="SSF55190">
    <property type="entry name" value="Arginyl-tRNA synthetase (ArgRS), N-terminal 'additional' domain"/>
    <property type="match status" value="1"/>
</dbReference>
<dbReference type="Proteomes" id="UP000249936">
    <property type="component" value="Unassembled WGS sequence"/>
</dbReference>
<dbReference type="Gene3D" id="3.30.1360.70">
    <property type="entry name" value="Arginyl tRNA synthetase N-terminal domain"/>
    <property type="match status" value="1"/>
</dbReference>
<name>A0A2X1PKC6_HAEIF</name>
<organism evidence="2 3">
    <name type="scientific">Haemophilus influenzae</name>
    <dbReference type="NCBI Taxonomy" id="727"/>
    <lineage>
        <taxon>Bacteria</taxon>
        <taxon>Pseudomonadati</taxon>
        <taxon>Pseudomonadota</taxon>
        <taxon>Gammaproteobacteria</taxon>
        <taxon>Pasteurellales</taxon>
        <taxon>Pasteurellaceae</taxon>
        <taxon>Haemophilus</taxon>
    </lineage>
</organism>
<dbReference type="GO" id="GO:0005737">
    <property type="term" value="C:cytoplasm"/>
    <property type="evidence" value="ECO:0007669"/>
    <property type="project" value="InterPro"/>
</dbReference>
<keyword evidence="2" id="KW-0436">Ligase</keyword>
<dbReference type="GO" id="GO:0004814">
    <property type="term" value="F:arginine-tRNA ligase activity"/>
    <property type="evidence" value="ECO:0007669"/>
    <property type="project" value="UniProtKB-EC"/>
</dbReference>
<proteinExistence type="predicted"/>
<dbReference type="Pfam" id="PF03485">
    <property type="entry name" value="Arg_tRNA_synt_N"/>
    <property type="match status" value="1"/>
</dbReference>
<dbReference type="GO" id="GO:0005524">
    <property type="term" value="F:ATP binding"/>
    <property type="evidence" value="ECO:0007669"/>
    <property type="project" value="InterPro"/>
</dbReference>
<reference evidence="2 3" key="1">
    <citation type="submission" date="2018-06" db="EMBL/GenBank/DDBJ databases">
        <authorList>
            <consortium name="Pathogen Informatics"/>
            <person name="Doyle S."/>
        </authorList>
    </citation>
    <scope>NUCLEOTIDE SEQUENCE [LARGE SCALE GENOMIC DNA]</scope>
    <source>
        <strain evidence="2 3">NCTC11872</strain>
    </source>
</reference>
<dbReference type="InterPro" id="IPR036695">
    <property type="entry name" value="Arg-tRNA-synth_N_sf"/>
</dbReference>
<dbReference type="EMBL" id="UASK01000003">
    <property type="protein sequence ID" value="SPX40640.1"/>
    <property type="molecule type" value="Genomic_DNA"/>
</dbReference>
<evidence type="ECO:0000313" key="3">
    <source>
        <dbReference type="Proteomes" id="UP000249936"/>
    </source>
</evidence>
<dbReference type="EC" id="6.1.1.19" evidence="2"/>
<feature type="domain" description="Arginyl tRNA synthetase N-terminal" evidence="1">
    <location>
        <begin position="3"/>
        <end position="60"/>
    </location>
</feature>
<evidence type="ECO:0000313" key="2">
    <source>
        <dbReference type="EMBL" id="SPX40640.1"/>
    </source>
</evidence>
<gene>
    <name evidence="2" type="primary">argS_5</name>
    <name evidence="2" type="ORF">NCTC11872_00215</name>
</gene>
<dbReference type="AlphaFoldDB" id="A0A2X1PKC6"/>
<protein>
    <submittedName>
        <fullName evidence="2">Arginyl-tRNA synthetase</fullName>
        <ecNumber evidence="2">6.1.1.19</ecNumber>
    </submittedName>
</protein>
<keyword evidence="2" id="KW-0030">Aminoacyl-tRNA synthetase</keyword>
<sequence length="64" mass="6934">MNIQSILSDKIKQAMILAGSDQSCDALIRQSGKPQFGDYQANGIMAAAKKLGLKSTRICSKSFR</sequence>
<accession>A0A2X1PKC6</accession>